<dbReference type="Pfam" id="PF01985">
    <property type="entry name" value="CRS1_YhbY"/>
    <property type="match status" value="1"/>
</dbReference>
<dbReference type="STRING" id="89059.LAC1533_0982"/>
<keyword evidence="1 2" id="KW-0694">RNA-binding</keyword>
<dbReference type="KEGG" id="laca:LAC1533_0982"/>
<dbReference type="InterPro" id="IPR051925">
    <property type="entry name" value="RNA-binding_domain"/>
</dbReference>
<dbReference type="RefSeq" id="WP_010496340.1">
    <property type="nucleotide sequence ID" value="NZ_JQBK01000019.1"/>
</dbReference>
<dbReference type="PROSITE" id="PS51295">
    <property type="entry name" value="CRM"/>
    <property type="match status" value="1"/>
</dbReference>
<dbReference type="GeneID" id="95349084"/>
<sequence>MTLRGKQKRFLRSQAHDLRPLFQIGKDGLSENWLINVKAAIEKRELLKVSILQNSLVDEDEVIEFVENNSSIQVVQKIGHVLVLYKKASDKENRVISTEVEAI</sequence>
<evidence type="ECO:0000256" key="2">
    <source>
        <dbReference type="PROSITE-ProRule" id="PRU00626"/>
    </source>
</evidence>
<feature type="domain" description="CRM" evidence="3">
    <location>
        <begin position="1"/>
        <end position="97"/>
    </location>
</feature>
<evidence type="ECO:0000259" key="3">
    <source>
        <dbReference type="PROSITE" id="PS51295"/>
    </source>
</evidence>
<gene>
    <name evidence="4" type="ORF">IV43_GL000765</name>
    <name evidence="5" type="ORF">LAC1533_0982</name>
</gene>
<name>A0A0R2K8J9_9LACO</name>
<dbReference type="SMART" id="SM01103">
    <property type="entry name" value="CRS1_YhbY"/>
    <property type="match status" value="1"/>
</dbReference>
<dbReference type="EMBL" id="LT630287">
    <property type="protein sequence ID" value="SFV40402.1"/>
    <property type="molecule type" value="Genomic_DNA"/>
</dbReference>
<evidence type="ECO:0000313" key="4">
    <source>
        <dbReference type="EMBL" id="KRN85691.1"/>
    </source>
</evidence>
<dbReference type="Proteomes" id="UP000051491">
    <property type="component" value="Unassembled WGS sequence"/>
</dbReference>
<dbReference type="SUPFAM" id="SSF75471">
    <property type="entry name" value="YhbY-like"/>
    <property type="match status" value="1"/>
</dbReference>
<dbReference type="InterPro" id="IPR035920">
    <property type="entry name" value="YhbY-like_sf"/>
</dbReference>
<dbReference type="PATRIC" id="fig|89059.3.peg.798"/>
<accession>A0A0R2K8J9</accession>
<dbReference type="Proteomes" id="UP000190935">
    <property type="component" value="Chromosome I"/>
</dbReference>
<evidence type="ECO:0000313" key="7">
    <source>
        <dbReference type="Proteomes" id="UP000190935"/>
    </source>
</evidence>
<evidence type="ECO:0000313" key="5">
    <source>
        <dbReference type="EMBL" id="SFV40402.1"/>
    </source>
</evidence>
<organism evidence="4 6">
    <name type="scientific">Ligilactobacillus acidipiscis</name>
    <dbReference type="NCBI Taxonomy" id="89059"/>
    <lineage>
        <taxon>Bacteria</taxon>
        <taxon>Bacillati</taxon>
        <taxon>Bacillota</taxon>
        <taxon>Bacilli</taxon>
        <taxon>Lactobacillales</taxon>
        <taxon>Lactobacillaceae</taxon>
        <taxon>Ligilactobacillus</taxon>
    </lineage>
</organism>
<reference evidence="7" key="3">
    <citation type="submission" date="2016-11" db="EMBL/GenBank/DDBJ databases">
        <authorList>
            <person name="Papadimitriou K."/>
        </authorList>
    </citation>
    <scope>NUCLEOTIDE SEQUENCE [LARGE SCALE GENOMIC DNA]</scope>
    <source>
        <strain evidence="7">ACA-DC 1533</strain>
    </source>
</reference>
<dbReference type="PANTHER" id="PTHR40065:SF3">
    <property type="entry name" value="RNA-BINDING PROTEIN YHBY"/>
    <property type="match status" value="1"/>
</dbReference>
<evidence type="ECO:0000256" key="1">
    <source>
        <dbReference type="ARBA" id="ARBA00022884"/>
    </source>
</evidence>
<dbReference type="AlphaFoldDB" id="A0A0R2K8J9"/>
<dbReference type="InterPro" id="IPR001890">
    <property type="entry name" value="RNA-binding_CRM"/>
</dbReference>
<dbReference type="NCBIfam" id="TIGR00253">
    <property type="entry name" value="RNA_bind_YhbY"/>
    <property type="match status" value="1"/>
</dbReference>
<dbReference type="GO" id="GO:0003723">
    <property type="term" value="F:RNA binding"/>
    <property type="evidence" value="ECO:0007669"/>
    <property type="project" value="UniProtKB-UniRule"/>
</dbReference>
<evidence type="ECO:0000313" key="6">
    <source>
        <dbReference type="Proteomes" id="UP000051491"/>
    </source>
</evidence>
<proteinExistence type="predicted"/>
<reference evidence="5" key="2">
    <citation type="submission" date="2016-11" db="EMBL/GenBank/DDBJ databases">
        <authorList>
            <person name="Jaros S."/>
            <person name="Januszkiewicz K."/>
            <person name="Wedrychowicz H."/>
        </authorList>
    </citation>
    <scope>NUCLEOTIDE SEQUENCE [LARGE SCALE GENOMIC DNA]</scope>
    <source>
        <strain evidence="5">ACA-DC 1533</strain>
    </source>
</reference>
<dbReference type="EMBL" id="JQBK01000019">
    <property type="protein sequence ID" value="KRN85691.1"/>
    <property type="molecule type" value="Genomic_DNA"/>
</dbReference>
<reference evidence="4 6" key="1">
    <citation type="journal article" date="2015" name="Genome Announc.">
        <title>Expanding the biotechnology potential of lactobacilli through comparative genomics of 213 strains and associated genera.</title>
        <authorList>
            <person name="Sun Z."/>
            <person name="Harris H.M."/>
            <person name="McCann A."/>
            <person name="Guo C."/>
            <person name="Argimon S."/>
            <person name="Zhang W."/>
            <person name="Yang X."/>
            <person name="Jeffery I.B."/>
            <person name="Cooney J.C."/>
            <person name="Kagawa T.F."/>
            <person name="Liu W."/>
            <person name="Song Y."/>
            <person name="Salvetti E."/>
            <person name="Wrobel A."/>
            <person name="Rasinkangas P."/>
            <person name="Parkhill J."/>
            <person name="Rea M.C."/>
            <person name="O'Sullivan O."/>
            <person name="Ritari J."/>
            <person name="Douillard F.P."/>
            <person name="Paul Ross R."/>
            <person name="Yang R."/>
            <person name="Briner A.E."/>
            <person name="Felis G.E."/>
            <person name="de Vos W.M."/>
            <person name="Barrangou R."/>
            <person name="Klaenhammer T.R."/>
            <person name="Caufield P.W."/>
            <person name="Cui Y."/>
            <person name="Zhang H."/>
            <person name="O'Toole P.W."/>
        </authorList>
    </citation>
    <scope>NUCLEOTIDE SEQUENCE [LARGE SCALE GENOMIC DNA]</scope>
    <source>
        <strain evidence="4 6">DSM 15353</strain>
    </source>
</reference>
<dbReference type="OrthoDB" id="9797519at2"/>
<dbReference type="PANTHER" id="PTHR40065">
    <property type="entry name" value="RNA-BINDING PROTEIN YHBY"/>
    <property type="match status" value="1"/>
</dbReference>
<protein>
    <submittedName>
        <fullName evidence="5">FIG004454: RNA binding protein</fullName>
    </submittedName>
    <submittedName>
        <fullName evidence="4">YhbY domain RNA binding protein</fullName>
    </submittedName>
</protein>
<dbReference type="InterPro" id="IPR017924">
    <property type="entry name" value="RNA-binding_YhbY"/>
</dbReference>
<dbReference type="Gene3D" id="3.30.110.60">
    <property type="entry name" value="YhbY-like"/>
    <property type="match status" value="1"/>
</dbReference>